<evidence type="ECO:0000256" key="1">
    <source>
        <dbReference type="SAM" id="MobiDB-lite"/>
    </source>
</evidence>
<evidence type="ECO:0000313" key="2">
    <source>
        <dbReference type="EMBL" id="APO84991.1"/>
    </source>
</evidence>
<protein>
    <submittedName>
        <fullName evidence="2">Uncharacterized protein</fullName>
    </submittedName>
</protein>
<dbReference type="RefSeq" id="WP_075046731.1">
    <property type="nucleotide sequence ID" value="NZ_CP018743.1"/>
</dbReference>
<evidence type="ECO:0000313" key="3">
    <source>
        <dbReference type="Proteomes" id="UP000185146"/>
    </source>
</evidence>
<name>A0A1L5PXW9_PSEPU</name>
<proteinExistence type="predicted"/>
<dbReference type="EMBL" id="CP018743">
    <property type="protein sequence ID" value="APO84991.1"/>
    <property type="molecule type" value="Genomic_DNA"/>
</dbReference>
<accession>A0A1L5PXW9</accession>
<feature type="region of interest" description="Disordered" evidence="1">
    <location>
        <begin position="61"/>
        <end position="86"/>
    </location>
</feature>
<reference evidence="2 3" key="1">
    <citation type="submission" date="2016-12" db="EMBL/GenBank/DDBJ databases">
        <title>Draft Genome Sequence of Mercury Resistant Pseudomonas DRA525.</title>
        <authorList>
            <person name="Drace K.M."/>
        </authorList>
    </citation>
    <scope>NUCLEOTIDE SEQUENCE [LARGE SCALE GENOMIC DNA]</scope>
    <source>
        <strain evidence="2 3">DRA525</strain>
    </source>
</reference>
<gene>
    <name evidence="2" type="ORF">BL240_27520</name>
</gene>
<dbReference type="Proteomes" id="UP000185146">
    <property type="component" value="Chromosome"/>
</dbReference>
<dbReference type="AlphaFoldDB" id="A0A1L5PXW9"/>
<sequence>MSKAEQGFREAFERLKRGQPLRVPQGLRLSQNLVAKEAGNDPSALKKARFPSLVAEIQHWVSNNAPQKEESNRQAAKKKRQQNRSYRERIEELKVQRDSLASLLLEADAKILELTQELANLRASPLPQNVTRLR</sequence>
<organism evidence="2 3">
    <name type="scientific">Pseudomonas putida</name>
    <name type="common">Arthrobacter siderocapsulatus</name>
    <dbReference type="NCBI Taxonomy" id="303"/>
    <lineage>
        <taxon>Bacteria</taxon>
        <taxon>Pseudomonadati</taxon>
        <taxon>Pseudomonadota</taxon>
        <taxon>Gammaproteobacteria</taxon>
        <taxon>Pseudomonadales</taxon>
        <taxon>Pseudomonadaceae</taxon>
        <taxon>Pseudomonas</taxon>
    </lineage>
</organism>